<gene>
    <name evidence="1" type="ORF">QFC19_000222</name>
</gene>
<comment type="caution">
    <text evidence="1">The sequence shown here is derived from an EMBL/GenBank/DDBJ whole genome shotgun (WGS) entry which is preliminary data.</text>
</comment>
<dbReference type="Proteomes" id="UP001241377">
    <property type="component" value="Unassembled WGS sequence"/>
</dbReference>
<accession>A0ACC2WNH4</accession>
<keyword evidence="2" id="KW-1185">Reference proteome</keyword>
<evidence type="ECO:0000313" key="2">
    <source>
        <dbReference type="Proteomes" id="UP001241377"/>
    </source>
</evidence>
<organism evidence="1 2">
    <name type="scientific">Naganishia cerealis</name>
    <dbReference type="NCBI Taxonomy" id="610337"/>
    <lineage>
        <taxon>Eukaryota</taxon>
        <taxon>Fungi</taxon>
        <taxon>Dikarya</taxon>
        <taxon>Basidiomycota</taxon>
        <taxon>Agaricomycotina</taxon>
        <taxon>Tremellomycetes</taxon>
        <taxon>Filobasidiales</taxon>
        <taxon>Filobasidiaceae</taxon>
        <taxon>Naganishia</taxon>
    </lineage>
</organism>
<proteinExistence type="predicted"/>
<name>A0ACC2WNH4_9TREE</name>
<dbReference type="EMBL" id="JASBWR010000002">
    <property type="protein sequence ID" value="KAJ9113304.1"/>
    <property type="molecule type" value="Genomic_DNA"/>
</dbReference>
<protein>
    <submittedName>
        <fullName evidence="1">Uncharacterized protein</fullName>
    </submittedName>
</protein>
<sequence>MEDYKRNGNAESCVQFPIFFIPNTDLSKRDKRKHQISSRLHKLEYLFEAESDSYYRGLLHNLQTKLATLQQGTDADLQVEWTAFGEQRDYELLRLRLWEEYQVKMVEQEYQNDVIRANTNRDNMIRLIKEKLYDKMQRQIKQLKEEKLLLNLVNASSWSTQNAELAATTAALTAAAATIGDRRLLRKRELSSKFTAGEAEYLSDGGSGGTSAAAGYISASGKRRRHYATRYSSNDESSGMTSAAGGKTNAVAASSGNDSNLSDKDYDTLNKLIMNNDDGGASLVMLDHPEPAKVSSRAAHKQFVGPQGLKPEELNDDLELLRAATGSTS</sequence>
<reference evidence="1" key="1">
    <citation type="submission" date="2023-04" db="EMBL/GenBank/DDBJ databases">
        <title>Draft Genome sequencing of Naganishia species isolated from polar environments using Oxford Nanopore Technology.</title>
        <authorList>
            <person name="Leo P."/>
            <person name="Venkateswaran K."/>
        </authorList>
    </citation>
    <scope>NUCLEOTIDE SEQUENCE</scope>
    <source>
        <strain evidence="1">MNA-CCFEE 5261</strain>
    </source>
</reference>
<evidence type="ECO:0000313" key="1">
    <source>
        <dbReference type="EMBL" id="KAJ9113304.1"/>
    </source>
</evidence>